<dbReference type="SUPFAM" id="SSF55895">
    <property type="entry name" value="Ribonuclease Rh-like"/>
    <property type="match status" value="1"/>
</dbReference>
<feature type="signal peptide" evidence="11">
    <location>
        <begin position="1"/>
        <end position="20"/>
    </location>
</feature>
<feature type="active site" evidence="9">
    <location>
        <position position="130"/>
    </location>
</feature>
<dbReference type="PROSITE" id="PS00531">
    <property type="entry name" value="RNASE_T2_2"/>
    <property type="match status" value="1"/>
</dbReference>
<keyword evidence="8" id="KW-0456">Lyase</keyword>
<keyword evidence="11" id="KW-0732">Signal</keyword>
<dbReference type="Gene3D" id="3.90.730.10">
    <property type="entry name" value="Ribonuclease T2-like"/>
    <property type="match status" value="1"/>
</dbReference>
<dbReference type="FunFam" id="3.90.730.10:FF:000004">
    <property type="entry name" value="Ribonuclease T2-like"/>
    <property type="match status" value="1"/>
</dbReference>
<dbReference type="Proteomes" id="UP000706124">
    <property type="component" value="Unassembled WGS sequence"/>
</dbReference>
<dbReference type="Pfam" id="PF00445">
    <property type="entry name" value="Ribonuclease_T2"/>
    <property type="match status" value="1"/>
</dbReference>
<proteinExistence type="inferred from homology"/>
<comment type="caution">
    <text evidence="12">The sequence shown here is derived from an EMBL/GenBank/DDBJ whole genome shotgun (WGS) entry which is preliminary data.</text>
</comment>
<evidence type="ECO:0000256" key="3">
    <source>
        <dbReference type="ARBA" id="ARBA00022722"/>
    </source>
</evidence>
<dbReference type="OrthoDB" id="435754at2759"/>
<dbReference type="InterPro" id="IPR018188">
    <property type="entry name" value="RNase_T2_His_AS_1"/>
</dbReference>
<dbReference type="InterPro" id="IPR033697">
    <property type="entry name" value="Ribonuclease_T2_eukaryotic"/>
</dbReference>
<dbReference type="PROSITE" id="PS00530">
    <property type="entry name" value="RNASE_T2_1"/>
    <property type="match status" value="1"/>
</dbReference>
<dbReference type="PANTHER" id="PTHR11240:SF22">
    <property type="entry name" value="RIBONUCLEASE T2"/>
    <property type="match status" value="1"/>
</dbReference>
<reference evidence="12 13" key="1">
    <citation type="journal article" date="2020" name="bioRxiv">
        <title>Whole genome comparisons of ergot fungi reveals the divergence and evolution of species within the genus Claviceps are the result of varying mechanisms driving genome evolution and host range expansion.</title>
        <authorList>
            <person name="Wyka S.A."/>
            <person name="Mondo S.J."/>
            <person name="Liu M."/>
            <person name="Dettman J."/>
            <person name="Nalam V."/>
            <person name="Broders K.D."/>
        </authorList>
    </citation>
    <scope>NUCLEOTIDE SEQUENCE [LARGE SCALE GENOMIC DNA]</scope>
    <source>
        <strain evidence="12 13">CCC 1485</strain>
    </source>
</reference>
<accession>A0A9P7M775</accession>
<evidence type="ECO:0000256" key="10">
    <source>
        <dbReference type="RuleBase" id="RU004328"/>
    </source>
</evidence>
<keyword evidence="13" id="KW-1185">Reference proteome</keyword>
<name>A0A9P7M775_9HYPO</name>
<keyword evidence="4" id="KW-0255">Endonuclease</keyword>
<dbReference type="GO" id="GO:0016787">
    <property type="term" value="F:hydrolase activity"/>
    <property type="evidence" value="ECO:0007669"/>
    <property type="project" value="UniProtKB-KW"/>
</dbReference>
<dbReference type="GO" id="GO:0033897">
    <property type="term" value="F:ribonuclease T2 activity"/>
    <property type="evidence" value="ECO:0007669"/>
    <property type="project" value="UniProtKB-EC"/>
</dbReference>
<gene>
    <name evidence="12" type="ORF">E4U60_006142</name>
</gene>
<evidence type="ECO:0000256" key="9">
    <source>
        <dbReference type="PIRSR" id="PIRSR633697-1"/>
    </source>
</evidence>
<dbReference type="InterPro" id="IPR001568">
    <property type="entry name" value="RNase_T2-like"/>
</dbReference>
<evidence type="ECO:0000256" key="2">
    <source>
        <dbReference type="ARBA" id="ARBA00012571"/>
    </source>
</evidence>
<dbReference type="GO" id="GO:0005576">
    <property type="term" value="C:extracellular region"/>
    <property type="evidence" value="ECO:0007669"/>
    <property type="project" value="TreeGrafter"/>
</dbReference>
<feature type="chain" id="PRO_5040200927" description="ribonuclease T2" evidence="11">
    <location>
        <begin position="21"/>
        <end position="266"/>
    </location>
</feature>
<evidence type="ECO:0000313" key="13">
    <source>
        <dbReference type="Proteomes" id="UP000706124"/>
    </source>
</evidence>
<protein>
    <recommendedName>
        <fullName evidence="2">ribonuclease T2</fullName>
        <ecNumber evidence="2">4.6.1.19</ecNumber>
    </recommendedName>
</protein>
<dbReference type="EC" id="4.6.1.19" evidence="2"/>
<dbReference type="InterPro" id="IPR033130">
    <property type="entry name" value="RNase_T2_His_AS_2"/>
</dbReference>
<dbReference type="GO" id="GO:0006401">
    <property type="term" value="P:RNA catabolic process"/>
    <property type="evidence" value="ECO:0007669"/>
    <property type="project" value="TreeGrafter"/>
</dbReference>
<comment type="similarity">
    <text evidence="1 10">Belongs to the RNase T2 family.</text>
</comment>
<evidence type="ECO:0000256" key="5">
    <source>
        <dbReference type="ARBA" id="ARBA00022801"/>
    </source>
</evidence>
<dbReference type="AlphaFoldDB" id="A0A9P7M775"/>
<dbReference type="GO" id="GO:0003723">
    <property type="term" value="F:RNA binding"/>
    <property type="evidence" value="ECO:0007669"/>
    <property type="project" value="InterPro"/>
</dbReference>
<evidence type="ECO:0000256" key="6">
    <source>
        <dbReference type="ARBA" id="ARBA00023157"/>
    </source>
</evidence>
<keyword evidence="5" id="KW-0378">Hydrolase</keyword>
<organism evidence="12 13">
    <name type="scientific">Claviceps pazoutovae</name>
    <dbReference type="NCBI Taxonomy" id="1649127"/>
    <lineage>
        <taxon>Eukaryota</taxon>
        <taxon>Fungi</taxon>
        <taxon>Dikarya</taxon>
        <taxon>Ascomycota</taxon>
        <taxon>Pezizomycotina</taxon>
        <taxon>Sordariomycetes</taxon>
        <taxon>Hypocreomycetidae</taxon>
        <taxon>Hypocreales</taxon>
        <taxon>Clavicipitaceae</taxon>
        <taxon>Claviceps</taxon>
    </lineage>
</organism>
<keyword evidence="7" id="KW-0325">Glycoprotein</keyword>
<sequence length="266" mass="29703">MAALVRCSAVLTVLIRVVVAGSKSCPADVPLSCHNETIVENTCCFIPSGQLLQTQFWDSHPATGPSDSWTIHGLWPDNCDGSYPAQCDTSRAYTDIEDILSSAGASETLDYMKTFWKDYNGDDETFWQHEWGKHGTCISSLDPKCYSDYESKEEAVDFFQTTVALFKELPTYKWLADAGITPSANKYYSLSKIQSVLSKQHGARVTLSCRGKAFTEVWYHFNVRGSLQTGAFVPSEPDGMKGKCPSQVLYKPKTRGFRKKPKYHMA</sequence>
<evidence type="ECO:0000256" key="7">
    <source>
        <dbReference type="ARBA" id="ARBA00023180"/>
    </source>
</evidence>
<feature type="active site" evidence="9">
    <location>
        <position position="72"/>
    </location>
</feature>
<evidence type="ECO:0000313" key="12">
    <source>
        <dbReference type="EMBL" id="KAG5931380.1"/>
    </source>
</evidence>
<keyword evidence="6" id="KW-1015">Disulfide bond</keyword>
<dbReference type="PANTHER" id="PTHR11240">
    <property type="entry name" value="RIBONUCLEASE T2"/>
    <property type="match status" value="1"/>
</dbReference>
<evidence type="ECO:0000256" key="4">
    <source>
        <dbReference type="ARBA" id="ARBA00022759"/>
    </source>
</evidence>
<keyword evidence="3" id="KW-0540">Nuclease</keyword>
<evidence type="ECO:0000256" key="1">
    <source>
        <dbReference type="ARBA" id="ARBA00007469"/>
    </source>
</evidence>
<dbReference type="InterPro" id="IPR036430">
    <property type="entry name" value="RNase_T2-like_sf"/>
</dbReference>
<dbReference type="CDD" id="cd01061">
    <property type="entry name" value="RNase_T2_euk"/>
    <property type="match status" value="1"/>
</dbReference>
<feature type="active site" evidence="9">
    <location>
        <position position="134"/>
    </location>
</feature>
<dbReference type="EMBL" id="SRPO01000580">
    <property type="protein sequence ID" value="KAG5931380.1"/>
    <property type="molecule type" value="Genomic_DNA"/>
</dbReference>
<evidence type="ECO:0000256" key="11">
    <source>
        <dbReference type="SAM" id="SignalP"/>
    </source>
</evidence>
<evidence type="ECO:0000256" key="8">
    <source>
        <dbReference type="ARBA" id="ARBA00023239"/>
    </source>
</evidence>